<evidence type="ECO:0000313" key="4">
    <source>
        <dbReference type="Proteomes" id="UP000190274"/>
    </source>
</evidence>
<reference evidence="3 4" key="1">
    <citation type="submission" date="2016-03" db="EMBL/GenBank/DDBJ databases">
        <authorList>
            <person name="Devillers H."/>
        </authorList>
    </citation>
    <scope>NUCLEOTIDE SEQUENCE [LARGE SCALE GENOMIC DNA]</scope>
    <source>
        <strain evidence="3">CBS 10888</strain>
    </source>
</reference>
<evidence type="ECO:0000256" key="1">
    <source>
        <dbReference type="ARBA" id="ARBA00009508"/>
    </source>
</evidence>
<dbReference type="InterPro" id="IPR008011">
    <property type="entry name" value="Complex1_LYR_dom"/>
</dbReference>
<dbReference type="GO" id="GO:0031071">
    <property type="term" value="F:cysteine desulfurase activity"/>
    <property type="evidence" value="ECO:0007669"/>
    <property type="project" value="EnsemblFungi"/>
</dbReference>
<protein>
    <submittedName>
        <fullName evidence="3">LADA_0A05622g1_1</fullName>
    </submittedName>
</protein>
<proteinExistence type="inferred from homology"/>
<dbReference type="STRING" id="1266660.A0A1G4IP04"/>
<evidence type="ECO:0000313" key="3">
    <source>
        <dbReference type="EMBL" id="SCU78436.1"/>
    </source>
</evidence>
<organism evidence="3 4">
    <name type="scientific">Lachancea dasiensis</name>
    <dbReference type="NCBI Taxonomy" id="1072105"/>
    <lineage>
        <taxon>Eukaryota</taxon>
        <taxon>Fungi</taxon>
        <taxon>Dikarya</taxon>
        <taxon>Ascomycota</taxon>
        <taxon>Saccharomycotina</taxon>
        <taxon>Saccharomycetes</taxon>
        <taxon>Saccharomycetales</taxon>
        <taxon>Saccharomycetaceae</taxon>
        <taxon>Lachancea</taxon>
    </lineage>
</organism>
<dbReference type="GO" id="GO:0016226">
    <property type="term" value="P:iron-sulfur cluster assembly"/>
    <property type="evidence" value="ECO:0007669"/>
    <property type="project" value="EnsemblFungi"/>
</dbReference>
<dbReference type="EMBL" id="LT598460">
    <property type="protein sequence ID" value="SCU78436.1"/>
    <property type="molecule type" value="Genomic_DNA"/>
</dbReference>
<comment type="similarity">
    <text evidence="1">Belongs to the complex I LYR family.</text>
</comment>
<accession>A0A1G4IP04</accession>
<keyword evidence="4" id="KW-1185">Reference proteome</keyword>
<dbReference type="AlphaFoldDB" id="A0A1G4IP04"/>
<feature type="domain" description="Complex 1 LYR protein" evidence="2">
    <location>
        <begin position="8"/>
        <end position="64"/>
    </location>
</feature>
<dbReference type="PANTHER" id="PTHR13166">
    <property type="entry name" value="PROTEIN C6ORF149"/>
    <property type="match status" value="1"/>
</dbReference>
<dbReference type="CDD" id="cd20264">
    <property type="entry name" value="Complex1_LYR_LYRM4"/>
    <property type="match status" value="1"/>
</dbReference>
<dbReference type="Proteomes" id="UP000190274">
    <property type="component" value="Chromosome A"/>
</dbReference>
<dbReference type="GO" id="GO:0060090">
    <property type="term" value="F:molecular adaptor activity"/>
    <property type="evidence" value="ECO:0007669"/>
    <property type="project" value="EnsemblFungi"/>
</dbReference>
<sequence>MPAPSRSQVLALYKQIIKNASNFNNYSYRNYFLRKAKTGFRVTRDLKDPEAVEEAFVSAQRELGVLKRQSAISQMYTFDKQVVEPLKEQKRHTSDVS</sequence>
<dbReference type="GO" id="GO:1990221">
    <property type="term" value="C:L-cysteine desulfurase complex"/>
    <property type="evidence" value="ECO:0007669"/>
    <property type="project" value="EnsemblFungi"/>
</dbReference>
<dbReference type="PANTHER" id="PTHR13166:SF7">
    <property type="entry name" value="LYR MOTIF-CONTAINING PROTEIN 4"/>
    <property type="match status" value="1"/>
</dbReference>
<dbReference type="Pfam" id="PF05347">
    <property type="entry name" value="Complex1_LYR"/>
    <property type="match status" value="1"/>
</dbReference>
<dbReference type="InterPro" id="IPR051522">
    <property type="entry name" value="ISC_assembly_LYR"/>
</dbReference>
<gene>
    <name evidence="3" type="ORF">LADA_0A05622G</name>
</gene>
<dbReference type="OrthoDB" id="275715at2759"/>
<dbReference type="InterPro" id="IPR045297">
    <property type="entry name" value="Complex1_LYR_LYRM4"/>
</dbReference>
<dbReference type="GO" id="GO:0005759">
    <property type="term" value="C:mitochondrial matrix"/>
    <property type="evidence" value="ECO:0007669"/>
    <property type="project" value="EnsemblFungi"/>
</dbReference>
<evidence type="ECO:0000259" key="2">
    <source>
        <dbReference type="Pfam" id="PF05347"/>
    </source>
</evidence>
<name>A0A1G4IP04_9SACH</name>